<protein>
    <submittedName>
        <fullName evidence="4">NUDIX domain-containing protein</fullName>
    </submittedName>
</protein>
<sequence>MREVSAGGVVYRQRDRRTEILMIEDRFGRWTLPKGKKEPGETDEETALREIEEETGIKGRIESRLQTVTYHYLHELHGQVEKSVVYYLVQALTGTETPQLEEINGVVWLPAEEAWQKQREFGYDNNDEVMKLALEQIRLRKGNES</sequence>
<dbReference type="EMBL" id="JACEIP010000008">
    <property type="protein sequence ID" value="MBA4542645.1"/>
    <property type="molecule type" value="Genomic_DNA"/>
</dbReference>
<dbReference type="Proteomes" id="UP000530514">
    <property type="component" value="Unassembled WGS sequence"/>
</dbReference>
<dbReference type="Pfam" id="PF00293">
    <property type="entry name" value="NUDIX"/>
    <property type="match status" value="1"/>
</dbReference>
<name>A0A7W1X9T3_9BACL</name>
<proteinExistence type="inferred from homology"/>
<accession>A0A7W1X9T3</accession>
<dbReference type="GO" id="GO:0006754">
    <property type="term" value="P:ATP biosynthetic process"/>
    <property type="evidence" value="ECO:0007669"/>
    <property type="project" value="TreeGrafter"/>
</dbReference>
<dbReference type="OrthoDB" id="9816289at2"/>
<evidence type="ECO:0000256" key="1">
    <source>
        <dbReference type="ARBA" id="ARBA00022801"/>
    </source>
</evidence>
<evidence type="ECO:0000256" key="2">
    <source>
        <dbReference type="RuleBase" id="RU003476"/>
    </source>
</evidence>
<evidence type="ECO:0000259" key="3">
    <source>
        <dbReference type="PROSITE" id="PS51462"/>
    </source>
</evidence>
<dbReference type="GO" id="GO:0004081">
    <property type="term" value="F:bis(5'-nucleosyl)-tetraphosphatase (asymmetrical) activity"/>
    <property type="evidence" value="ECO:0007669"/>
    <property type="project" value="TreeGrafter"/>
</dbReference>
<dbReference type="InterPro" id="IPR020476">
    <property type="entry name" value="Nudix_hydrolase"/>
</dbReference>
<dbReference type="InterPro" id="IPR015797">
    <property type="entry name" value="NUDIX_hydrolase-like_dom_sf"/>
</dbReference>
<dbReference type="GO" id="GO:0006167">
    <property type="term" value="P:AMP biosynthetic process"/>
    <property type="evidence" value="ECO:0007669"/>
    <property type="project" value="TreeGrafter"/>
</dbReference>
<dbReference type="InterPro" id="IPR000086">
    <property type="entry name" value="NUDIX_hydrolase_dom"/>
</dbReference>
<keyword evidence="1 2" id="KW-0378">Hydrolase</keyword>
<gene>
    <name evidence="4" type="ORF">H1164_06980</name>
</gene>
<dbReference type="InterPro" id="IPR051325">
    <property type="entry name" value="Nudix_hydrolase_domain"/>
</dbReference>
<evidence type="ECO:0000313" key="4">
    <source>
        <dbReference type="EMBL" id="MBA4542645.1"/>
    </source>
</evidence>
<dbReference type="AlphaFoldDB" id="A0A7W1X9T3"/>
<dbReference type="PANTHER" id="PTHR21340">
    <property type="entry name" value="DIADENOSINE 5,5-P1,P4-TETRAPHOSPHATE PYROPHOSPHOHYDROLASE MUTT"/>
    <property type="match status" value="1"/>
</dbReference>
<feature type="domain" description="Nudix hydrolase" evidence="3">
    <location>
        <begin position="1"/>
        <end position="136"/>
    </location>
</feature>
<dbReference type="PROSITE" id="PS00893">
    <property type="entry name" value="NUDIX_BOX"/>
    <property type="match status" value="1"/>
</dbReference>
<dbReference type="PRINTS" id="PR00502">
    <property type="entry name" value="NUDIXFAMILY"/>
</dbReference>
<keyword evidence="5" id="KW-1185">Reference proteome</keyword>
<reference evidence="4 5" key="1">
    <citation type="submission" date="2020-07" db="EMBL/GenBank/DDBJ databases">
        <authorList>
            <person name="Feng H."/>
        </authorList>
    </citation>
    <scope>NUCLEOTIDE SEQUENCE [LARGE SCALE GENOMIC DNA]</scope>
    <source>
        <strain evidence="5">s-11</strain>
    </source>
</reference>
<dbReference type="RefSeq" id="WP_033101742.1">
    <property type="nucleotide sequence ID" value="NZ_JACEIP010000008.1"/>
</dbReference>
<dbReference type="PANTHER" id="PTHR21340:SF0">
    <property type="entry name" value="BIS(5'-NUCLEOSYL)-TETRAPHOSPHATASE [ASYMMETRICAL]"/>
    <property type="match status" value="1"/>
</dbReference>
<organism evidence="4 5">
    <name type="scientific">Thermoactinomyces daqus</name>
    <dbReference type="NCBI Taxonomy" id="1329516"/>
    <lineage>
        <taxon>Bacteria</taxon>
        <taxon>Bacillati</taxon>
        <taxon>Bacillota</taxon>
        <taxon>Bacilli</taxon>
        <taxon>Bacillales</taxon>
        <taxon>Thermoactinomycetaceae</taxon>
        <taxon>Thermoactinomyces</taxon>
    </lineage>
</organism>
<dbReference type="CDD" id="cd03673">
    <property type="entry name" value="NUDIX_Ap6A_hydrolase"/>
    <property type="match status" value="1"/>
</dbReference>
<dbReference type="InterPro" id="IPR020084">
    <property type="entry name" value="NUDIX_hydrolase_CS"/>
</dbReference>
<evidence type="ECO:0000313" key="5">
    <source>
        <dbReference type="Proteomes" id="UP000530514"/>
    </source>
</evidence>
<comment type="similarity">
    <text evidence="2">Belongs to the Nudix hydrolase family.</text>
</comment>
<dbReference type="PROSITE" id="PS51462">
    <property type="entry name" value="NUDIX"/>
    <property type="match status" value="1"/>
</dbReference>
<dbReference type="SUPFAM" id="SSF55811">
    <property type="entry name" value="Nudix"/>
    <property type="match status" value="1"/>
</dbReference>
<comment type="caution">
    <text evidence="4">The sequence shown here is derived from an EMBL/GenBank/DDBJ whole genome shotgun (WGS) entry which is preliminary data.</text>
</comment>
<dbReference type="Gene3D" id="3.90.79.10">
    <property type="entry name" value="Nucleoside Triphosphate Pyrophosphohydrolase"/>
    <property type="match status" value="1"/>
</dbReference>